<evidence type="ECO:0000256" key="12">
    <source>
        <dbReference type="ARBA" id="ARBA00070745"/>
    </source>
</evidence>
<feature type="transmembrane region" description="Helical" evidence="16">
    <location>
        <begin position="12"/>
        <end position="36"/>
    </location>
</feature>
<keyword evidence="4" id="KW-0436">Ligase</keyword>
<comment type="similarity">
    <text evidence="2">Belongs to the CTP synthase family.</text>
</comment>
<evidence type="ECO:0000256" key="10">
    <source>
        <dbReference type="ARBA" id="ARBA00022975"/>
    </source>
</evidence>
<dbReference type="InterPro" id="IPR027417">
    <property type="entry name" value="P-loop_NTPase"/>
</dbReference>
<evidence type="ECO:0000256" key="2">
    <source>
        <dbReference type="ARBA" id="ARBA00007533"/>
    </source>
</evidence>
<evidence type="ECO:0000313" key="20">
    <source>
        <dbReference type="Proteomes" id="UP000176233"/>
    </source>
</evidence>
<evidence type="ECO:0000259" key="17">
    <source>
        <dbReference type="Pfam" id="PF00117"/>
    </source>
</evidence>
<dbReference type="NCBIfam" id="TIGR00337">
    <property type="entry name" value="PyrG"/>
    <property type="match status" value="1"/>
</dbReference>
<gene>
    <name evidence="19" type="ORF">A2660_02490</name>
</gene>
<name>A0A1F5NRK2_9BACT</name>
<evidence type="ECO:0000256" key="13">
    <source>
        <dbReference type="ARBA" id="ARBA00075170"/>
    </source>
</evidence>
<comment type="catalytic activity">
    <reaction evidence="11">
        <text>UTP + L-glutamine + ATP + H2O = CTP + L-glutamate + ADP + phosphate + 2 H(+)</text>
        <dbReference type="Rhea" id="RHEA:26426"/>
        <dbReference type="ChEBI" id="CHEBI:15377"/>
        <dbReference type="ChEBI" id="CHEBI:15378"/>
        <dbReference type="ChEBI" id="CHEBI:29985"/>
        <dbReference type="ChEBI" id="CHEBI:30616"/>
        <dbReference type="ChEBI" id="CHEBI:37563"/>
        <dbReference type="ChEBI" id="CHEBI:43474"/>
        <dbReference type="ChEBI" id="CHEBI:46398"/>
        <dbReference type="ChEBI" id="CHEBI:58359"/>
        <dbReference type="ChEBI" id="CHEBI:456216"/>
        <dbReference type="EC" id="6.3.4.2"/>
    </reaction>
</comment>
<dbReference type="InterPro" id="IPR029062">
    <property type="entry name" value="Class_I_gatase-like"/>
</dbReference>
<dbReference type="GO" id="GO:0046872">
    <property type="term" value="F:metal ion binding"/>
    <property type="evidence" value="ECO:0007669"/>
    <property type="project" value="UniProtKB-KW"/>
</dbReference>
<dbReference type="EMBL" id="MFEJ01000019">
    <property type="protein sequence ID" value="OGE80174.1"/>
    <property type="molecule type" value="Genomic_DNA"/>
</dbReference>
<dbReference type="Proteomes" id="UP000176233">
    <property type="component" value="Unassembled WGS sequence"/>
</dbReference>
<evidence type="ECO:0000256" key="16">
    <source>
        <dbReference type="SAM" id="Phobius"/>
    </source>
</evidence>
<comment type="pathway">
    <text evidence="1">Pyrimidine metabolism; CTP biosynthesis via de novo pathway; CTP from UDP: step 2/2.</text>
</comment>
<dbReference type="InterPro" id="IPR004468">
    <property type="entry name" value="CTP_synthase"/>
</dbReference>
<dbReference type="InterPro" id="IPR017456">
    <property type="entry name" value="CTP_synthase_N"/>
</dbReference>
<dbReference type="SUPFAM" id="SSF52540">
    <property type="entry name" value="P-loop containing nucleoside triphosphate hydrolases"/>
    <property type="match status" value="1"/>
</dbReference>
<evidence type="ECO:0000256" key="14">
    <source>
        <dbReference type="ARBA" id="ARBA00079941"/>
    </source>
</evidence>
<dbReference type="PANTHER" id="PTHR11550:SF0">
    <property type="entry name" value="CTP SYNTHASE-RELATED"/>
    <property type="match status" value="1"/>
</dbReference>
<dbReference type="Pfam" id="PF06418">
    <property type="entry name" value="CTP_synth_N"/>
    <property type="match status" value="1"/>
</dbReference>
<protein>
    <recommendedName>
        <fullName evidence="12">CTP synthase</fullName>
        <ecNumber evidence="3">6.3.4.2</ecNumber>
    </recommendedName>
    <alternativeName>
        <fullName evidence="14">Cytidine 5'-triphosphate synthase</fullName>
    </alternativeName>
    <alternativeName>
        <fullName evidence="15">Cytidine triphosphate synthetase</fullName>
    </alternativeName>
    <alternativeName>
        <fullName evidence="13">UTP--ammonia ligase</fullName>
    </alternativeName>
</protein>
<evidence type="ECO:0000313" key="19">
    <source>
        <dbReference type="EMBL" id="OGE80174.1"/>
    </source>
</evidence>
<dbReference type="CDD" id="cd01746">
    <property type="entry name" value="GATase1_CTP_Synthase"/>
    <property type="match status" value="1"/>
</dbReference>
<dbReference type="GO" id="GO:0044210">
    <property type="term" value="P:'de novo' CTP biosynthetic process"/>
    <property type="evidence" value="ECO:0007669"/>
    <property type="project" value="UniProtKB-UniPathway"/>
</dbReference>
<evidence type="ECO:0000256" key="6">
    <source>
        <dbReference type="ARBA" id="ARBA00022741"/>
    </source>
</evidence>
<dbReference type="FunFam" id="3.40.50.880:FF:000002">
    <property type="entry name" value="CTP synthase"/>
    <property type="match status" value="1"/>
</dbReference>
<feature type="domain" description="Glutamine amidotransferase" evidence="17">
    <location>
        <begin position="312"/>
        <end position="538"/>
    </location>
</feature>
<dbReference type="InterPro" id="IPR033828">
    <property type="entry name" value="GATase1_CTP_Synthase"/>
</dbReference>
<dbReference type="PANTHER" id="PTHR11550">
    <property type="entry name" value="CTP SYNTHASE"/>
    <property type="match status" value="1"/>
</dbReference>
<feature type="domain" description="CTP synthase N-terminal" evidence="18">
    <location>
        <begin position="11"/>
        <end position="271"/>
    </location>
</feature>
<evidence type="ECO:0000256" key="11">
    <source>
        <dbReference type="ARBA" id="ARBA00047781"/>
    </source>
</evidence>
<keyword evidence="16" id="KW-0472">Membrane</keyword>
<keyword evidence="6" id="KW-0547">Nucleotide-binding</keyword>
<evidence type="ECO:0000259" key="18">
    <source>
        <dbReference type="Pfam" id="PF06418"/>
    </source>
</evidence>
<keyword evidence="10" id="KW-0665">Pyrimidine biosynthesis</keyword>
<dbReference type="AlphaFoldDB" id="A0A1F5NRK2"/>
<dbReference type="UniPathway" id="UPA00159">
    <property type="reaction ID" value="UER00277"/>
</dbReference>
<sequence length="543" mass="61127">MTAKRKKPSTKFIFVSGGVISGLGKGITAASIAAILKSKGYKISPVKVDMYLNFDAGTIRPQEHGEVFVTDDGVETDQDLGHYERFLGTSLSKVNYITTGQVYSEVLRKERAFEYDGEDVEAIPHITDEIIRRFKAAGKDADIVIVELGGTVGEYQNGIFFEATRIMKLRNPEDVLQVHVAYLPIPGNIGEMKSKPVQQSVRILNSMGIEPDFVVARAEHYVDERRKERIALFCNVHKEDVIANPDVASIYEVPLVMQDQKFGEKILAKLGFPAGRKDLEPWRKLLRTMKTVKKEVNIAVVGKYFSTGNYHLSDVYVSIIEALKAASWQNKVKPVLHWIDSEKIEKQGTELLANMDGIVITPGFGKRGIEGMISAITYARENLVPYLGLCYGMQMATIEFARNVLKLKNAHTMEVDDDTPHPVINLMPDQEKKLLKKDYGASMRLGAWACVLKPGSRAEKAYGSRKIEERHRHRYEFNNKYRKQFEAAGFIFSGTSPDGHLVEIIELADHPFFVGVQFHPEFKSRPLNPGPLFREFIKASIKK</sequence>
<evidence type="ECO:0000256" key="5">
    <source>
        <dbReference type="ARBA" id="ARBA00022723"/>
    </source>
</evidence>
<dbReference type="GO" id="GO:0019856">
    <property type="term" value="P:pyrimidine nucleobase biosynthetic process"/>
    <property type="evidence" value="ECO:0007669"/>
    <property type="project" value="TreeGrafter"/>
</dbReference>
<dbReference type="Gene3D" id="3.40.50.300">
    <property type="entry name" value="P-loop containing nucleotide triphosphate hydrolases"/>
    <property type="match status" value="1"/>
</dbReference>
<dbReference type="GO" id="GO:0005524">
    <property type="term" value="F:ATP binding"/>
    <property type="evidence" value="ECO:0007669"/>
    <property type="project" value="UniProtKB-KW"/>
</dbReference>
<keyword evidence="5" id="KW-0479">Metal-binding</keyword>
<dbReference type="GO" id="GO:0042802">
    <property type="term" value="F:identical protein binding"/>
    <property type="evidence" value="ECO:0007669"/>
    <property type="project" value="TreeGrafter"/>
</dbReference>
<dbReference type="GO" id="GO:0097268">
    <property type="term" value="C:cytoophidium"/>
    <property type="evidence" value="ECO:0007669"/>
    <property type="project" value="UniProtKB-ARBA"/>
</dbReference>
<keyword evidence="9" id="KW-0315">Glutamine amidotransferase</keyword>
<evidence type="ECO:0000256" key="8">
    <source>
        <dbReference type="ARBA" id="ARBA00022842"/>
    </source>
</evidence>
<evidence type="ECO:0000256" key="3">
    <source>
        <dbReference type="ARBA" id="ARBA00012291"/>
    </source>
</evidence>
<keyword evidence="7" id="KW-0067">ATP-binding</keyword>
<dbReference type="SUPFAM" id="SSF52317">
    <property type="entry name" value="Class I glutamine amidotransferase-like"/>
    <property type="match status" value="1"/>
</dbReference>
<dbReference type="EC" id="6.3.4.2" evidence="3"/>
<evidence type="ECO:0000256" key="4">
    <source>
        <dbReference type="ARBA" id="ARBA00022598"/>
    </source>
</evidence>
<dbReference type="Pfam" id="PF00117">
    <property type="entry name" value="GATase"/>
    <property type="match status" value="1"/>
</dbReference>
<organism evidence="19 20">
    <name type="scientific">Candidatus Doudnabacteria bacterium RIFCSPHIGHO2_01_FULL_45_18</name>
    <dbReference type="NCBI Taxonomy" id="1817823"/>
    <lineage>
        <taxon>Bacteria</taxon>
        <taxon>Candidatus Doudnaibacteriota</taxon>
    </lineage>
</organism>
<accession>A0A1F5NRK2</accession>
<dbReference type="InterPro" id="IPR017926">
    <property type="entry name" value="GATASE"/>
</dbReference>
<dbReference type="FunFam" id="3.40.50.300:FF:000009">
    <property type="entry name" value="CTP synthase"/>
    <property type="match status" value="1"/>
</dbReference>
<dbReference type="Gene3D" id="3.40.50.880">
    <property type="match status" value="1"/>
</dbReference>
<evidence type="ECO:0000256" key="9">
    <source>
        <dbReference type="ARBA" id="ARBA00022962"/>
    </source>
</evidence>
<keyword evidence="16" id="KW-1133">Transmembrane helix</keyword>
<keyword evidence="16" id="KW-0812">Transmembrane</keyword>
<reference evidence="19 20" key="1">
    <citation type="journal article" date="2016" name="Nat. Commun.">
        <title>Thousands of microbial genomes shed light on interconnected biogeochemical processes in an aquifer system.</title>
        <authorList>
            <person name="Anantharaman K."/>
            <person name="Brown C.T."/>
            <person name="Hug L.A."/>
            <person name="Sharon I."/>
            <person name="Castelle C.J."/>
            <person name="Probst A.J."/>
            <person name="Thomas B.C."/>
            <person name="Singh A."/>
            <person name="Wilkins M.J."/>
            <person name="Karaoz U."/>
            <person name="Brodie E.L."/>
            <person name="Williams K.H."/>
            <person name="Hubbard S.S."/>
            <person name="Banfield J.F."/>
        </authorList>
    </citation>
    <scope>NUCLEOTIDE SEQUENCE [LARGE SCALE GENOMIC DNA]</scope>
</reference>
<keyword evidence="8" id="KW-0460">Magnesium</keyword>
<evidence type="ECO:0000256" key="7">
    <source>
        <dbReference type="ARBA" id="ARBA00022840"/>
    </source>
</evidence>
<evidence type="ECO:0000256" key="15">
    <source>
        <dbReference type="ARBA" id="ARBA00083191"/>
    </source>
</evidence>
<comment type="caution">
    <text evidence="19">The sequence shown here is derived from an EMBL/GenBank/DDBJ whole genome shotgun (WGS) entry which is preliminary data.</text>
</comment>
<proteinExistence type="inferred from homology"/>
<dbReference type="PROSITE" id="PS51273">
    <property type="entry name" value="GATASE_TYPE_1"/>
    <property type="match status" value="1"/>
</dbReference>
<dbReference type="GO" id="GO:0003883">
    <property type="term" value="F:CTP synthase activity"/>
    <property type="evidence" value="ECO:0007669"/>
    <property type="project" value="UniProtKB-EC"/>
</dbReference>
<dbReference type="NCBIfam" id="NF003792">
    <property type="entry name" value="PRK05380.1"/>
    <property type="match status" value="1"/>
</dbReference>
<evidence type="ECO:0000256" key="1">
    <source>
        <dbReference type="ARBA" id="ARBA00005171"/>
    </source>
</evidence>